<sequence>MVLLFVGAELPSSHNSANVLTPSQSIGSKKDHQSIYEPLPGSVYSDSFEAVKGLSCTKANDQLQTHFLVANLDSIHAMLSTEKSSSVTGRLPLFISREEGFGYLKVSVTIIPSLPNSTVMFGDAYAATGMSAQSGCRNTFYAKMNDD</sequence>
<organism evidence="1 2">
    <name type="scientific">Protopolystoma xenopodis</name>
    <dbReference type="NCBI Taxonomy" id="117903"/>
    <lineage>
        <taxon>Eukaryota</taxon>
        <taxon>Metazoa</taxon>
        <taxon>Spiralia</taxon>
        <taxon>Lophotrochozoa</taxon>
        <taxon>Platyhelminthes</taxon>
        <taxon>Monogenea</taxon>
        <taxon>Polyopisthocotylea</taxon>
        <taxon>Polystomatidea</taxon>
        <taxon>Polystomatidae</taxon>
        <taxon>Protopolystoma</taxon>
    </lineage>
</organism>
<accession>A0A3S5CRW4</accession>
<proteinExistence type="predicted"/>
<name>A0A3S5CRW4_9PLAT</name>
<dbReference type="EMBL" id="CAAALY010278474">
    <property type="protein sequence ID" value="VEL43054.1"/>
    <property type="molecule type" value="Genomic_DNA"/>
</dbReference>
<keyword evidence="2" id="KW-1185">Reference proteome</keyword>
<protein>
    <submittedName>
        <fullName evidence="1">Uncharacterized protein</fullName>
    </submittedName>
</protein>
<evidence type="ECO:0000313" key="1">
    <source>
        <dbReference type="EMBL" id="VEL43054.1"/>
    </source>
</evidence>
<gene>
    <name evidence="1" type="ORF">PXEA_LOCUS36494</name>
</gene>
<evidence type="ECO:0000313" key="2">
    <source>
        <dbReference type="Proteomes" id="UP000784294"/>
    </source>
</evidence>
<dbReference type="AlphaFoldDB" id="A0A3S5CRW4"/>
<reference evidence="1" key="1">
    <citation type="submission" date="2018-11" db="EMBL/GenBank/DDBJ databases">
        <authorList>
            <consortium name="Pathogen Informatics"/>
        </authorList>
    </citation>
    <scope>NUCLEOTIDE SEQUENCE</scope>
</reference>
<comment type="caution">
    <text evidence="1">The sequence shown here is derived from an EMBL/GenBank/DDBJ whole genome shotgun (WGS) entry which is preliminary data.</text>
</comment>
<dbReference type="Proteomes" id="UP000784294">
    <property type="component" value="Unassembled WGS sequence"/>
</dbReference>